<gene>
    <name evidence="5" type="ORF">KOW79_020961</name>
</gene>
<dbReference type="InterPro" id="IPR003599">
    <property type="entry name" value="Ig_sub"/>
</dbReference>
<dbReference type="SUPFAM" id="SSF48726">
    <property type="entry name" value="Immunoglobulin"/>
    <property type="match status" value="2"/>
</dbReference>
<feature type="transmembrane region" description="Helical" evidence="2">
    <location>
        <begin position="223"/>
        <end position="246"/>
    </location>
</feature>
<dbReference type="AlphaFoldDB" id="A0A9D3N7U2"/>
<protein>
    <recommendedName>
        <fullName evidence="4">Ig-like domain-containing protein</fullName>
    </recommendedName>
</protein>
<keyword evidence="6" id="KW-1185">Reference proteome</keyword>
<evidence type="ECO:0000313" key="5">
    <source>
        <dbReference type="EMBL" id="KAG7316095.1"/>
    </source>
</evidence>
<dbReference type="Gene3D" id="2.60.40.10">
    <property type="entry name" value="Immunoglobulins"/>
    <property type="match status" value="2"/>
</dbReference>
<comment type="caution">
    <text evidence="5">The sequence shown here is derived from an EMBL/GenBank/DDBJ whole genome shotgun (WGS) entry which is preliminary data.</text>
</comment>
<dbReference type="Proteomes" id="UP000824219">
    <property type="component" value="Linkage Group LG26"/>
</dbReference>
<dbReference type="PANTHER" id="PTHR46013:SF4">
    <property type="entry name" value="B-CELL RECEPTOR CD22-RELATED"/>
    <property type="match status" value="1"/>
</dbReference>
<proteinExistence type="predicted"/>
<evidence type="ECO:0000259" key="4">
    <source>
        <dbReference type="PROSITE" id="PS50835"/>
    </source>
</evidence>
<dbReference type="Pfam" id="PF13895">
    <property type="entry name" value="Ig_2"/>
    <property type="match status" value="1"/>
</dbReference>
<keyword evidence="2" id="KW-0472">Membrane</keyword>
<dbReference type="InterPro" id="IPR013783">
    <property type="entry name" value="Ig-like_fold"/>
</dbReference>
<dbReference type="InterPro" id="IPR007110">
    <property type="entry name" value="Ig-like_dom"/>
</dbReference>
<feature type="region of interest" description="Disordered" evidence="1">
    <location>
        <begin position="255"/>
        <end position="282"/>
    </location>
</feature>
<dbReference type="EMBL" id="JAHKSW010000026">
    <property type="protein sequence ID" value="KAG7316095.1"/>
    <property type="molecule type" value="Genomic_DNA"/>
</dbReference>
<organism evidence="5 6">
    <name type="scientific">Hemibagrus wyckioides</name>
    <dbReference type="NCBI Taxonomy" id="337641"/>
    <lineage>
        <taxon>Eukaryota</taxon>
        <taxon>Metazoa</taxon>
        <taxon>Chordata</taxon>
        <taxon>Craniata</taxon>
        <taxon>Vertebrata</taxon>
        <taxon>Euteleostomi</taxon>
        <taxon>Actinopterygii</taxon>
        <taxon>Neopterygii</taxon>
        <taxon>Teleostei</taxon>
        <taxon>Ostariophysi</taxon>
        <taxon>Siluriformes</taxon>
        <taxon>Bagridae</taxon>
        <taxon>Hemibagrus</taxon>
    </lineage>
</organism>
<dbReference type="PANTHER" id="PTHR46013">
    <property type="entry name" value="VASCULAR CELL ADHESION MOLECULE 1"/>
    <property type="match status" value="1"/>
</dbReference>
<dbReference type="InterPro" id="IPR036179">
    <property type="entry name" value="Ig-like_dom_sf"/>
</dbReference>
<keyword evidence="3" id="KW-0732">Signal</keyword>
<evidence type="ECO:0000313" key="6">
    <source>
        <dbReference type="Proteomes" id="UP000824219"/>
    </source>
</evidence>
<evidence type="ECO:0000256" key="1">
    <source>
        <dbReference type="SAM" id="MobiDB-lite"/>
    </source>
</evidence>
<feature type="signal peptide" evidence="3">
    <location>
        <begin position="1"/>
        <end position="23"/>
    </location>
</feature>
<evidence type="ECO:0000256" key="2">
    <source>
        <dbReference type="SAM" id="Phobius"/>
    </source>
</evidence>
<sequence>MSPKLAPPLSLLLLLLISGLAVAQNNWSVNYTHTYICAVRKSTVTMGCSYIYNSTNSTFHQTFWSVHSYWFGDLSSRASYRGRVQYLRETPNDCSLRMTNVVQDDYGKYYVTFNTSAGKVFQDKNGVMLEVTALHVEKNLARVFIGDEVILTCKYNCNLTETPTFFWYRNGIYFSSTSSLNQLRLPSVNRSDAGEYRCAVQKDGYRSHYLRLNVLTGEKSSYMTGYLVVVVVVLCGVAALIAGLYYMRRKRQKASNNVTSPSQQNAGEDISTPPDPNSISANDMYNTLESIYSDPTDDTYTALDLQTRSNGVYDTLTEVHSSPPDDTYTNPDSLTISSDYYNLPV</sequence>
<keyword evidence="2" id="KW-1133">Transmembrane helix</keyword>
<evidence type="ECO:0000256" key="3">
    <source>
        <dbReference type="SAM" id="SignalP"/>
    </source>
</evidence>
<reference evidence="5 6" key="1">
    <citation type="submission" date="2021-06" db="EMBL/GenBank/DDBJ databases">
        <title>Chromosome-level genome assembly of the red-tail catfish (Hemibagrus wyckioides).</title>
        <authorList>
            <person name="Shao F."/>
        </authorList>
    </citation>
    <scope>NUCLEOTIDE SEQUENCE [LARGE SCALE GENOMIC DNA]</scope>
    <source>
        <strain evidence="5">EC202008001</strain>
        <tissue evidence="5">Blood</tissue>
    </source>
</reference>
<accession>A0A9D3N7U2</accession>
<feature type="compositionally biased region" description="Polar residues" evidence="1">
    <location>
        <begin position="255"/>
        <end position="266"/>
    </location>
</feature>
<dbReference type="SMART" id="SM00409">
    <property type="entry name" value="IG"/>
    <property type="match status" value="2"/>
</dbReference>
<feature type="domain" description="Ig-like" evidence="4">
    <location>
        <begin position="146"/>
        <end position="213"/>
    </location>
</feature>
<dbReference type="PROSITE" id="PS50835">
    <property type="entry name" value="IG_LIKE"/>
    <property type="match status" value="1"/>
</dbReference>
<dbReference type="OrthoDB" id="10012075at2759"/>
<feature type="chain" id="PRO_5038429137" description="Ig-like domain-containing protein" evidence="3">
    <location>
        <begin position="24"/>
        <end position="345"/>
    </location>
</feature>
<name>A0A9D3N7U2_9TELE</name>
<keyword evidence="2" id="KW-0812">Transmembrane</keyword>